<dbReference type="InterPro" id="IPR024500">
    <property type="entry name" value="DUF3074"/>
</dbReference>
<dbReference type="PANTHER" id="PTHR40370:SF1">
    <property type="entry name" value="DUF3074 DOMAIN-CONTAINING PROTEIN"/>
    <property type="match status" value="1"/>
</dbReference>
<protein>
    <recommendedName>
        <fullName evidence="1">DUF3074 domain-containing protein</fullName>
    </recommendedName>
</protein>
<dbReference type="SUPFAM" id="SSF55961">
    <property type="entry name" value="Bet v1-like"/>
    <property type="match status" value="1"/>
</dbReference>
<gene>
    <name evidence="2" type="ORF">INT47_001144</name>
</gene>
<dbReference type="OrthoDB" id="6423603at2759"/>
<dbReference type="Proteomes" id="UP000603453">
    <property type="component" value="Unassembled WGS sequence"/>
</dbReference>
<proteinExistence type="predicted"/>
<organism evidence="2 3">
    <name type="scientific">Mucor saturninus</name>
    <dbReference type="NCBI Taxonomy" id="64648"/>
    <lineage>
        <taxon>Eukaryota</taxon>
        <taxon>Fungi</taxon>
        <taxon>Fungi incertae sedis</taxon>
        <taxon>Mucoromycota</taxon>
        <taxon>Mucoromycotina</taxon>
        <taxon>Mucoromycetes</taxon>
        <taxon>Mucorales</taxon>
        <taxon>Mucorineae</taxon>
        <taxon>Mucoraceae</taxon>
        <taxon>Mucor</taxon>
    </lineage>
</organism>
<evidence type="ECO:0000259" key="1">
    <source>
        <dbReference type="Pfam" id="PF11274"/>
    </source>
</evidence>
<comment type="caution">
    <text evidence="2">The sequence shown here is derived from an EMBL/GenBank/DDBJ whole genome shotgun (WGS) entry which is preliminary data.</text>
</comment>
<dbReference type="AlphaFoldDB" id="A0A8H7VB26"/>
<dbReference type="Pfam" id="PF11274">
    <property type="entry name" value="DUF3074"/>
    <property type="match status" value="1"/>
</dbReference>
<sequence>MTPISQAQLQDPSKASSIVESIFEKGYQLIKESRNWTLKYTNDNILTRYIKLPKDSHKYYQRCSLHKDVTYDQLRELLFVNHTMNQPKYTNLLEEAVFLSKLTAESEIYWLGFQTPILSYSREFIQLIATRETGRRFMVVSQPVDYPNMKPRKGYVRGKYQSWESVEELEDGTVEWICISQGSGGGYVPGFIADYYVGRDLHQNVLGVLKTIQQDNIKEK</sequence>
<keyword evidence="3" id="KW-1185">Reference proteome</keyword>
<evidence type="ECO:0000313" key="3">
    <source>
        <dbReference type="Proteomes" id="UP000603453"/>
    </source>
</evidence>
<dbReference type="EMBL" id="JAEPRD010000002">
    <property type="protein sequence ID" value="KAG2213875.1"/>
    <property type="molecule type" value="Genomic_DNA"/>
</dbReference>
<dbReference type="Gene3D" id="3.30.530.20">
    <property type="match status" value="1"/>
</dbReference>
<reference evidence="2" key="1">
    <citation type="submission" date="2020-12" db="EMBL/GenBank/DDBJ databases">
        <title>Metabolic potential, ecology and presence of endohyphal bacteria is reflected in genomic diversity of Mucoromycotina.</title>
        <authorList>
            <person name="Muszewska A."/>
            <person name="Okrasinska A."/>
            <person name="Steczkiewicz K."/>
            <person name="Drgas O."/>
            <person name="Orlowska M."/>
            <person name="Perlinska-Lenart U."/>
            <person name="Aleksandrzak-Piekarczyk T."/>
            <person name="Szatraj K."/>
            <person name="Zielenkiewicz U."/>
            <person name="Pilsyk S."/>
            <person name="Malc E."/>
            <person name="Mieczkowski P."/>
            <person name="Kruszewska J.S."/>
            <person name="Biernat P."/>
            <person name="Pawlowska J."/>
        </authorList>
    </citation>
    <scope>NUCLEOTIDE SEQUENCE</scope>
    <source>
        <strain evidence="2">WA0000017839</strain>
    </source>
</reference>
<name>A0A8H7VB26_9FUNG</name>
<accession>A0A8H7VB26</accession>
<evidence type="ECO:0000313" key="2">
    <source>
        <dbReference type="EMBL" id="KAG2213875.1"/>
    </source>
</evidence>
<feature type="domain" description="DUF3074" evidence="1">
    <location>
        <begin position="61"/>
        <end position="209"/>
    </location>
</feature>
<dbReference type="InterPro" id="IPR023393">
    <property type="entry name" value="START-like_dom_sf"/>
</dbReference>
<dbReference type="PANTHER" id="PTHR40370">
    <property type="entry name" value="EXPRESSED PROTEIN"/>
    <property type="match status" value="1"/>
</dbReference>